<dbReference type="Proteomes" id="UP001060215">
    <property type="component" value="Chromosome 15"/>
</dbReference>
<organism evidence="1 2">
    <name type="scientific">Camellia lanceoleosa</name>
    <dbReference type="NCBI Taxonomy" id="1840588"/>
    <lineage>
        <taxon>Eukaryota</taxon>
        <taxon>Viridiplantae</taxon>
        <taxon>Streptophyta</taxon>
        <taxon>Embryophyta</taxon>
        <taxon>Tracheophyta</taxon>
        <taxon>Spermatophyta</taxon>
        <taxon>Magnoliopsida</taxon>
        <taxon>eudicotyledons</taxon>
        <taxon>Gunneridae</taxon>
        <taxon>Pentapetalae</taxon>
        <taxon>asterids</taxon>
        <taxon>Ericales</taxon>
        <taxon>Theaceae</taxon>
        <taxon>Camellia</taxon>
    </lineage>
</organism>
<comment type="caution">
    <text evidence="1">The sequence shown here is derived from an EMBL/GenBank/DDBJ whole genome shotgun (WGS) entry which is preliminary data.</text>
</comment>
<keyword evidence="2" id="KW-1185">Reference proteome</keyword>
<proteinExistence type="predicted"/>
<sequence>MASFSVPCTKSSALFTASSSSSSSSQQQPNPKQTQHCLVSFPSSSSALFAGSSLRFQGTRDNQSNVSKVFAQLNEVALKSSNCAPVPYTKPVEPAKESPAQNTVPDASSISAFMTQVADLVELVDSRDIMELHLKQLDCEVIIKKKEALQQPPVVMMQPASPQTMAPYQPPPAQVNAPAGPVPSAPASAPALPSPAKPKSSHPPLKCPMAGTFYRSPAPGAPAFVKVGDKIQKGQVVCIIEAMKLMNEIEADQSGTVVEIIAEDGKPVSVDTPLFVIEP</sequence>
<evidence type="ECO:0000313" key="1">
    <source>
        <dbReference type="EMBL" id="KAI7985928.1"/>
    </source>
</evidence>
<protein>
    <submittedName>
        <fullName evidence="1">Uncharacterized protein</fullName>
    </submittedName>
</protein>
<gene>
    <name evidence="1" type="ORF">LOK49_LG14G00561</name>
</gene>
<name>A0ACC0FCQ2_9ERIC</name>
<reference evidence="1 2" key="1">
    <citation type="journal article" date="2022" name="Plant J.">
        <title>Chromosome-level genome of Camellia lanceoleosa provides a valuable resource for understanding genome evolution and self-incompatibility.</title>
        <authorList>
            <person name="Gong W."/>
            <person name="Xiao S."/>
            <person name="Wang L."/>
            <person name="Liao Z."/>
            <person name="Chang Y."/>
            <person name="Mo W."/>
            <person name="Hu G."/>
            <person name="Li W."/>
            <person name="Zhao G."/>
            <person name="Zhu H."/>
            <person name="Hu X."/>
            <person name="Ji K."/>
            <person name="Xiang X."/>
            <person name="Song Q."/>
            <person name="Yuan D."/>
            <person name="Jin S."/>
            <person name="Zhang L."/>
        </authorList>
    </citation>
    <scope>NUCLEOTIDE SEQUENCE [LARGE SCALE GENOMIC DNA]</scope>
    <source>
        <strain evidence="1">SQ_2022a</strain>
    </source>
</reference>
<dbReference type="EMBL" id="CM045772">
    <property type="protein sequence ID" value="KAI7985928.1"/>
    <property type="molecule type" value="Genomic_DNA"/>
</dbReference>
<accession>A0ACC0FCQ2</accession>
<evidence type="ECO:0000313" key="2">
    <source>
        <dbReference type="Proteomes" id="UP001060215"/>
    </source>
</evidence>